<dbReference type="EMBL" id="JABEMA010000038">
    <property type="protein sequence ID" value="NNH22389.1"/>
    <property type="molecule type" value="Genomic_DNA"/>
</dbReference>
<name>A0A849BGZ6_9ACTN</name>
<dbReference type="Gene3D" id="3.30.450.40">
    <property type="match status" value="2"/>
</dbReference>
<dbReference type="SMART" id="SM00065">
    <property type="entry name" value="GAF"/>
    <property type="match status" value="2"/>
</dbReference>
<dbReference type="Pfam" id="PF00015">
    <property type="entry name" value="MCPsignal"/>
    <property type="match status" value="1"/>
</dbReference>
<dbReference type="InterPro" id="IPR003018">
    <property type="entry name" value="GAF"/>
</dbReference>
<dbReference type="GO" id="GO:0016020">
    <property type="term" value="C:membrane"/>
    <property type="evidence" value="ECO:0007669"/>
    <property type="project" value="InterPro"/>
</dbReference>
<feature type="domain" description="Methyl-accepting transducer" evidence="3">
    <location>
        <begin position="356"/>
        <end position="516"/>
    </location>
</feature>
<dbReference type="PANTHER" id="PTHR32089:SF112">
    <property type="entry name" value="LYSOZYME-LIKE PROTEIN-RELATED"/>
    <property type="match status" value="1"/>
</dbReference>
<dbReference type="SMART" id="SM00283">
    <property type="entry name" value="MA"/>
    <property type="match status" value="1"/>
</dbReference>
<organism evidence="4 5">
    <name type="scientific">Pseudokineococcus marinus</name>
    <dbReference type="NCBI Taxonomy" id="351215"/>
    <lineage>
        <taxon>Bacteria</taxon>
        <taxon>Bacillati</taxon>
        <taxon>Actinomycetota</taxon>
        <taxon>Actinomycetes</taxon>
        <taxon>Kineosporiales</taxon>
        <taxon>Kineosporiaceae</taxon>
        <taxon>Pseudokineococcus</taxon>
    </lineage>
</organism>
<dbReference type="InterPro" id="IPR029016">
    <property type="entry name" value="GAF-like_dom_sf"/>
</dbReference>
<keyword evidence="1 2" id="KW-0807">Transducer</keyword>
<dbReference type="Proteomes" id="UP000555552">
    <property type="component" value="Unassembled WGS sequence"/>
</dbReference>
<dbReference type="PROSITE" id="PS50111">
    <property type="entry name" value="CHEMOTAXIS_TRANSDUC_2"/>
    <property type="match status" value="1"/>
</dbReference>
<evidence type="ECO:0000313" key="5">
    <source>
        <dbReference type="Proteomes" id="UP000555552"/>
    </source>
</evidence>
<reference evidence="4 5" key="1">
    <citation type="submission" date="2020-05" db="EMBL/GenBank/DDBJ databases">
        <title>MicrobeNet Type strains.</title>
        <authorList>
            <person name="Nicholson A.C."/>
        </authorList>
    </citation>
    <scope>NUCLEOTIDE SEQUENCE [LARGE SCALE GENOMIC DNA]</scope>
    <source>
        <strain evidence="4 5">JCM 14547</strain>
    </source>
</reference>
<sequence length="516" mass="54198">MFGRSTTPAPRLREEVEALQADVTALTEVVRAVGEADSPAAAVGAALEAVRERFGWAYASYWALDPGAGVLRFAQESGSAGSEFREVTRAASFAEGVGLSGRAWRRRELVVVEDLSELADCVRADAAGRAGVRSGVCFPVLEGGRVVGTMDFFTTERLSPSPGRLAVLRSVAILVSAALERLEEAVRQERSAQDVAAVSTVLRELTAARDAEAALSAALDTVRREFGWQYGSFWRLDEAAQVLRFAQESGDAGAEFRQVTLAASFARGVGLSGRAWDRGDLVFVEDLGELADCVRAPAAQRAGVRSGVCLPVVVGGRLVGTMDFFATRTLTLSDSRTSSLRSTAFLVGQALERLGAQERLRTAGEELLTSIGEVERGVVTATDVATRSGALTVEADAQVDALGRASAEITDVVAAITAIAAQTKLLALNATIEAARAGEAGRGFAVVAGEVKSLSGETERATHDVDERVRSIQERVDAVTTSLAGISAAVGELNEVQTMIGGVLTEQLAVTRAILG</sequence>
<dbReference type="RefSeq" id="WP_171202236.1">
    <property type="nucleotide sequence ID" value="NZ_BAAANP010000007.1"/>
</dbReference>
<dbReference type="Gene3D" id="1.10.287.950">
    <property type="entry name" value="Methyl-accepting chemotaxis protein"/>
    <property type="match status" value="1"/>
</dbReference>
<dbReference type="Pfam" id="PF13185">
    <property type="entry name" value="GAF_2"/>
    <property type="match status" value="2"/>
</dbReference>
<proteinExistence type="predicted"/>
<dbReference type="SUPFAM" id="SSF58104">
    <property type="entry name" value="Methyl-accepting chemotaxis protein (MCP) signaling domain"/>
    <property type="match status" value="1"/>
</dbReference>
<dbReference type="InterPro" id="IPR004089">
    <property type="entry name" value="MCPsignal_dom"/>
</dbReference>
<dbReference type="AlphaFoldDB" id="A0A849BGZ6"/>
<dbReference type="GO" id="GO:0007165">
    <property type="term" value="P:signal transduction"/>
    <property type="evidence" value="ECO:0007669"/>
    <property type="project" value="UniProtKB-KW"/>
</dbReference>
<gene>
    <name evidence="4" type="ORF">HLB09_04655</name>
</gene>
<comment type="caution">
    <text evidence="4">The sequence shown here is derived from an EMBL/GenBank/DDBJ whole genome shotgun (WGS) entry which is preliminary data.</text>
</comment>
<dbReference type="SUPFAM" id="SSF55781">
    <property type="entry name" value="GAF domain-like"/>
    <property type="match status" value="2"/>
</dbReference>
<protein>
    <submittedName>
        <fullName evidence="4">GAF domain-containing protein</fullName>
    </submittedName>
</protein>
<keyword evidence="5" id="KW-1185">Reference proteome</keyword>
<evidence type="ECO:0000313" key="4">
    <source>
        <dbReference type="EMBL" id="NNH22389.1"/>
    </source>
</evidence>
<evidence type="ECO:0000256" key="2">
    <source>
        <dbReference type="PROSITE-ProRule" id="PRU00284"/>
    </source>
</evidence>
<accession>A0A849BGZ6</accession>
<dbReference type="PANTHER" id="PTHR32089">
    <property type="entry name" value="METHYL-ACCEPTING CHEMOTAXIS PROTEIN MCPB"/>
    <property type="match status" value="1"/>
</dbReference>
<evidence type="ECO:0000256" key="1">
    <source>
        <dbReference type="ARBA" id="ARBA00023224"/>
    </source>
</evidence>
<evidence type="ECO:0000259" key="3">
    <source>
        <dbReference type="PROSITE" id="PS50111"/>
    </source>
</evidence>